<dbReference type="EMBL" id="MU006217">
    <property type="protein sequence ID" value="KAF2831851.1"/>
    <property type="molecule type" value="Genomic_DNA"/>
</dbReference>
<evidence type="ECO:0000313" key="2">
    <source>
        <dbReference type="EMBL" id="KAF2831851.1"/>
    </source>
</evidence>
<dbReference type="AlphaFoldDB" id="A0A6A7AEW9"/>
<dbReference type="Proteomes" id="UP000799424">
    <property type="component" value="Unassembled WGS sequence"/>
</dbReference>
<name>A0A6A7AEW9_9PLEO</name>
<keyword evidence="3" id="KW-1185">Reference proteome</keyword>
<protein>
    <submittedName>
        <fullName evidence="2">Uncharacterized protein</fullName>
    </submittedName>
</protein>
<feature type="region of interest" description="Disordered" evidence="1">
    <location>
        <begin position="1"/>
        <end position="45"/>
    </location>
</feature>
<proteinExistence type="predicted"/>
<sequence length="163" mass="17296">MRGCSPRGTTDTDTGTSSPRLCSDDGLTVESHSRSIKGSEAGEFGTTASQQCDPALKPADYSLHGFAHAASQNTIARYVSTYYSSLQRPRSPTAPDPATCKTALHSLIGESVLGRTSGREGRTVGNFENVGMLCAVREGVRCMCVRWGGPVRVCGYGACWVEV</sequence>
<gene>
    <name evidence="2" type="ORF">CC86DRAFT_82369</name>
</gene>
<reference evidence="2" key="1">
    <citation type="journal article" date="2020" name="Stud. Mycol.">
        <title>101 Dothideomycetes genomes: a test case for predicting lifestyles and emergence of pathogens.</title>
        <authorList>
            <person name="Haridas S."/>
            <person name="Albert R."/>
            <person name="Binder M."/>
            <person name="Bloem J."/>
            <person name="Labutti K."/>
            <person name="Salamov A."/>
            <person name="Andreopoulos B."/>
            <person name="Baker S."/>
            <person name="Barry K."/>
            <person name="Bills G."/>
            <person name="Bluhm B."/>
            <person name="Cannon C."/>
            <person name="Castanera R."/>
            <person name="Culley D."/>
            <person name="Daum C."/>
            <person name="Ezra D."/>
            <person name="Gonzalez J."/>
            <person name="Henrissat B."/>
            <person name="Kuo A."/>
            <person name="Liang C."/>
            <person name="Lipzen A."/>
            <person name="Lutzoni F."/>
            <person name="Magnuson J."/>
            <person name="Mondo S."/>
            <person name="Nolan M."/>
            <person name="Ohm R."/>
            <person name="Pangilinan J."/>
            <person name="Park H.-J."/>
            <person name="Ramirez L."/>
            <person name="Alfaro M."/>
            <person name="Sun H."/>
            <person name="Tritt A."/>
            <person name="Yoshinaga Y."/>
            <person name="Zwiers L.-H."/>
            <person name="Turgeon B."/>
            <person name="Goodwin S."/>
            <person name="Spatafora J."/>
            <person name="Crous P."/>
            <person name="Grigoriev I."/>
        </authorList>
    </citation>
    <scope>NUCLEOTIDE SEQUENCE</scope>
    <source>
        <strain evidence="2">CBS 113818</strain>
    </source>
</reference>
<feature type="compositionally biased region" description="Low complexity" evidence="1">
    <location>
        <begin position="1"/>
        <end position="20"/>
    </location>
</feature>
<evidence type="ECO:0000256" key="1">
    <source>
        <dbReference type="SAM" id="MobiDB-lite"/>
    </source>
</evidence>
<accession>A0A6A7AEW9</accession>
<evidence type="ECO:0000313" key="3">
    <source>
        <dbReference type="Proteomes" id="UP000799424"/>
    </source>
</evidence>
<organism evidence="2 3">
    <name type="scientific">Ophiobolus disseminans</name>
    <dbReference type="NCBI Taxonomy" id="1469910"/>
    <lineage>
        <taxon>Eukaryota</taxon>
        <taxon>Fungi</taxon>
        <taxon>Dikarya</taxon>
        <taxon>Ascomycota</taxon>
        <taxon>Pezizomycotina</taxon>
        <taxon>Dothideomycetes</taxon>
        <taxon>Pleosporomycetidae</taxon>
        <taxon>Pleosporales</taxon>
        <taxon>Pleosporineae</taxon>
        <taxon>Phaeosphaeriaceae</taxon>
        <taxon>Ophiobolus</taxon>
    </lineage>
</organism>